<dbReference type="GO" id="GO:0016020">
    <property type="term" value="C:membrane"/>
    <property type="evidence" value="ECO:0007669"/>
    <property type="project" value="UniProtKB-SubCell"/>
</dbReference>
<evidence type="ECO:0000256" key="13">
    <source>
        <dbReference type="ARBA" id="ARBA00076034"/>
    </source>
</evidence>
<evidence type="ECO:0000256" key="14">
    <source>
        <dbReference type="SAM" id="Phobius"/>
    </source>
</evidence>
<evidence type="ECO:0000313" key="15">
    <source>
        <dbReference type="EMBL" id="KAJ6820646.1"/>
    </source>
</evidence>
<feature type="transmembrane region" description="Helical" evidence="14">
    <location>
        <begin position="96"/>
        <end position="115"/>
    </location>
</feature>
<feature type="transmembrane region" description="Helical" evidence="14">
    <location>
        <begin position="254"/>
        <end position="272"/>
    </location>
</feature>
<evidence type="ECO:0000256" key="4">
    <source>
        <dbReference type="ARBA" id="ARBA00006528"/>
    </source>
</evidence>
<feature type="transmembrane region" description="Helical" evidence="14">
    <location>
        <begin position="127"/>
        <end position="144"/>
    </location>
</feature>
<dbReference type="FunFam" id="1.20.1530.20:FF:000021">
    <property type="entry name" value="Probable sodium/metabolite cotransporter BASS4, chloroplastic"/>
    <property type="match status" value="1"/>
</dbReference>
<feature type="transmembrane region" description="Helical" evidence="14">
    <location>
        <begin position="217"/>
        <end position="242"/>
    </location>
</feature>
<evidence type="ECO:0000256" key="12">
    <source>
        <dbReference type="ARBA" id="ARBA00067138"/>
    </source>
</evidence>
<keyword evidence="11 14" id="KW-0472">Membrane</keyword>
<dbReference type="Proteomes" id="UP001140949">
    <property type="component" value="Unassembled WGS sequence"/>
</dbReference>
<keyword evidence="5" id="KW-0813">Transport</keyword>
<evidence type="ECO:0000256" key="6">
    <source>
        <dbReference type="ARBA" id="ARBA00022528"/>
    </source>
</evidence>
<protein>
    <recommendedName>
        <fullName evidence="12">Probable sodium/metabolite cotransporter BASS4, chloroplastic</fullName>
    </recommendedName>
    <alternativeName>
        <fullName evidence="13">Bile acid-sodium symporter family protein 4</fullName>
    </alternativeName>
</protein>
<evidence type="ECO:0000256" key="3">
    <source>
        <dbReference type="ARBA" id="ARBA00004141"/>
    </source>
</evidence>
<name>A0AAX6FW39_IRIPA</name>
<feature type="transmembrane region" description="Helical" evidence="14">
    <location>
        <begin position="190"/>
        <end position="211"/>
    </location>
</feature>
<dbReference type="AlphaFoldDB" id="A0AAX6FW39"/>
<feature type="transmembrane region" description="Helical" evidence="14">
    <location>
        <begin position="313"/>
        <end position="338"/>
    </location>
</feature>
<comment type="similarity">
    <text evidence="4">Belongs to the bile acid:sodium symporter (BASS) (TC 2.A.28) family.</text>
</comment>
<organism evidence="15 16">
    <name type="scientific">Iris pallida</name>
    <name type="common">Sweet iris</name>
    <dbReference type="NCBI Taxonomy" id="29817"/>
    <lineage>
        <taxon>Eukaryota</taxon>
        <taxon>Viridiplantae</taxon>
        <taxon>Streptophyta</taxon>
        <taxon>Embryophyta</taxon>
        <taxon>Tracheophyta</taxon>
        <taxon>Spermatophyta</taxon>
        <taxon>Magnoliopsida</taxon>
        <taxon>Liliopsida</taxon>
        <taxon>Asparagales</taxon>
        <taxon>Iridaceae</taxon>
        <taxon>Iridoideae</taxon>
        <taxon>Irideae</taxon>
        <taxon>Iris</taxon>
    </lineage>
</organism>
<dbReference type="PANTHER" id="PTHR18640">
    <property type="entry name" value="SOLUTE CARRIER FAMILY 10 MEMBER 7"/>
    <property type="match status" value="1"/>
</dbReference>
<keyword evidence="6" id="KW-0150">Chloroplast</keyword>
<comment type="caution">
    <text evidence="15">The sequence shown here is derived from an EMBL/GenBank/DDBJ whole genome shotgun (WGS) entry which is preliminary data.</text>
</comment>
<accession>A0AAX6FW39</accession>
<evidence type="ECO:0000256" key="8">
    <source>
        <dbReference type="ARBA" id="ARBA00022692"/>
    </source>
</evidence>
<keyword evidence="8 14" id="KW-0812">Transmembrane</keyword>
<gene>
    <name evidence="15" type="ORF">M6B38_396060</name>
</gene>
<dbReference type="EMBL" id="JANAVB010025399">
    <property type="protein sequence ID" value="KAJ6820646.1"/>
    <property type="molecule type" value="Genomic_DNA"/>
</dbReference>
<dbReference type="InterPro" id="IPR016833">
    <property type="entry name" value="Put_Na-Bile_cotransptr"/>
</dbReference>
<dbReference type="Gene3D" id="1.20.1530.20">
    <property type="match status" value="1"/>
</dbReference>
<proteinExistence type="inferred from homology"/>
<evidence type="ECO:0000256" key="9">
    <source>
        <dbReference type="ARBA" id="ARBA00022946"/>
    </source>
</evidence>
<dbReference type="PANTHER" id="PTHR18640:SF10">
    <property type="entry name" value="SODIUM_METABOLITE COTRANSPORTER BASS4, CHLOROPLASTIC-RELATED"/>
    <property type="match status" value="1"/>
</dbReference>
<reference evidence="15" key="2">
    <citation type="submission" date="2023-04" db="EMBL/GenBank/DDBJ databases">
        <authorList>
            <person name="Bruccoleri R.E."/>
            <person name="Oakeley E.J."/>
            <person name="Faust A.-M."/>
            <person name="Dessus-Babus S."/>
            <person name="Altorfer M."/>
            <person name="Burckhardt D."/>
            <person name="Oertli M."/>
            <person name="Naumann U."/>
            <person name="Petersen F."/>
            <person name="Wong J."/>
        </authorList>
    </citation>
    <scope>NUCLEOTIDE SEQUENCE</scope>
    <source>
        <strain evidence="15">GSM-AAB239-AS_SAM_17_03QT</strain>
        <tissue evidence="15">Leaf</tissue>
    </source>
</reference>
<evidence type="ECO:0000256" key="10">
    <source>
        <dbReference type="ARBA" id="ARBA00022989"/>
    </source>
</evidence>
<evidence type="ECO:0000256" key="2">
    <source>
        <dbReference type="ARBA" id="ARBA00004119"/>
    </source>
</evidence>
<evidence type="ECO:0000256" key="1">
    <source>
        <dbReference type="ARBA" id="ARBA00003198"/>
    </source>
</evidence>
<keyword evidence="9" id="KW-0809">Transit peptide</keyword>
<dbReference type="Pfam" id="PF13593">
    <property type="entry name" value="SBF_like"/>
    <property type="match status" value="1"/>
</dbReference>
<sequence>MSTLAGTIKTLALRPPIPAGDGGFRRNWTSLPPISVRPSSKCRHSIPPSPQFGGTRPIMRSIRATGRSDQVDGGGNYDFSATDSLKVSWVRLISDFAVANFLPIALIGGMTLGLTNPTLGCLAHRYSLSKFSTFGIFIISGLMLRSEEVGAAVEAWPAGMLGLVSILLLTPFLSRFILKIQLVPQEFITGLAIFCCMPTTLSSGVALTNLVGGNPALALAMTVMSNLLGMILVPISLSNYIGAGAGIDIPTMQLFRSLITTLLVPLIVGKVFRDTFDGVAKYVDQNRRFFSMMSSILLSLVPWIQVSKSRPLFLTVTPVSFAIAIGLGILLHLILLAINTLAVKILSPLFGGKESVFAKKENSRAVIIVASQKTLPVMVAVVDQLNGALGEPGLLVLPCVASHINQIIIDSFLVNLWLRKDAMVTKTKEP</sequence>
<evidence type="ECO:0000256" key="5">
    <source>
        <dbReference type="ARBA" id="ARBA00022448"/>
    </source>
</evidence>
<keyword evidence="16" id="KW-1185">Reference proteome</keyword>
<dbReference type="GO" id="GO:0009941">
    <property type="term" value="C:chloroplast envelope"/>
    <property type="evidence" value="ECO:0007669"/>
    <property type="project" value="UniProtKB-SubCell"/>
</dbReference>
<comment type="function">
    <text evidence="1">May function as sodium-coupled metabolite transporter across the chloroplast envelope.</text>
</comment>
<comment type="subcellular location">
    <subcellularLocation>
        <location evidence="3">Membrane</location>
        <topology evidence="3">Multi-pass membrane protein</topology>
    </subcellularLocation>
    <subcellularLocation>
        <location evidence="2">Plastid</location>
        <location evidence="2">Chloroplast envelope</location>
    </subcellularLocation>
</comment>
<reference evidence="15" key="1">
    <citation type="journal article" date="2023" name="GigaByte">
        <title>Genome assembly of the bearded iris, Iris pallida Lam.</title>
        <authorList>
            <person name="Bruccoleri R.E."/>
            <person name="Oakeley E.J."/>
            <person name="Faust A.M.E."/>
            <person name="Altorfer M."/>
            <person name="Dessus-Babus S."/>
            <person name="Burckhardt D."/>
            <person name="Oertli M."/>
            <person name="Naumann U."/>
            <person name="Petersen F."/>
            <person name="Wong J."/>
        </authorList>
    </citation>
    <scope>NUCLEOTIDE SEQUENCE</scope>
    <source>
        <strain evidence="15">GSM-AAB239-AS_SAM_17_03QT</strain>
    </source>
</reference>
<keyword evidence="7" id="KW-0934">Plastid</keyword>
<keyword evidence="10 14" id="KW-1133">Transmembrane helix</keyword>
<evidence type="ECO:0000256" key="7">
    <source>
        <dbReference type="ARBA" id="ARBA00022640"/>
    </source>
</evidence>
<dbReference type="InterPro" id="IPR038770">
    <property type="entry name" value="Na+/solute_symporter_sf"/>
</dbReference>
<feature type="transmembrane region" description="Helical" evidence="14">
    <location>
        <begin position="156"/>
        <end position="178"/>
    </location>
</feature>
<evidence type="ECO:0000256" key="11">
    <source>
        <dbReference type="ARBA" id="ARBA00023136"/>
    </source>
</evidence>
<evidence type="ECO:0000313" key="16">
    <source>
        <dbReference type="Proteomes" id="UP001140949"/>
    </source>
</evidence>
<feature type="transmembrane region" description="Helical" evidence="14">
    <location>
        <begin position="288"/>
        <end position="306"/>
    </location>
</feature>